<dbReference type="EMBL" id="JAROCF010000001">
    <property type="protein sequence ID" value="MDN4614535.1"/>
    <property type="molecule type" value="Genomic_DNA"/>
</dbReference>
<dbReference type="Proteomes" id="UP001174208">
    <property type="component" value="Unassembled WGS sequence"/>
</dbReference>
<dbReference type="SUPFAM" id="SSF53448">
    <property type="entry name" value="Nucleotide-diphospho-sugar transferases"/>
    <property type="match status" value="1"/>
</dbReference>
<evidence type="ECO:0000256" key="2">
    <source>
        <dbReference type="ARBA" id="ARBA00022676"/>
    </source>
</evidence>
<dbReference type="EC" id="2.4.-.-" evidence="5"/>
<organism evidence="5 6">
    <name type="scientific">Leifsonia williamsii</name>
    <dbReference type="NCBI Taxonomy" id="3035919"/>
    <lineage>
        <taxon>Bacteria</taxon>
        <taxon>Bacillati</taxon>
        <taxon>Actinomycetota</taxon>
        <taxon>Actinomycetes</taxon>
        <taxon>Micrococcales</taxon>
        <taxon>Microbacteriaceae</taxon>
        <taxon>Leifsonia</taxon>
    </lineage>
</organism>
<dbReference type="InterPro" id="IPR001173">
    <property type="entry name" value="Glyco_trans_2-like"/>
</dbReference>
<comment type="caution">
    <text evidence="5">The sequence shown here is derived from an EMBL/GenBank/DDBJ whole genome shotgun (WGS) entry which is preliminary data.</text>
</comment>
<evidence type="ECO:0000256" key="1">
    <source>
        <dbReference type="ARBA" id="ARBA00006739"/>
    </source>
</evidence>
<evidence type="ECO:0000256" key="3">
    <source>
        <dbReference type="ARBA" id="ARBA00022679"/>
    </source>
</evidence>
<evidence type="ECO:0000313" key="5">
    <source>
        <dbReference type="EMBL" id="MDN4614535.1"/>
    </source>
</evidence>
<dbReference type="RefSeq" id="WP_301210888.1">
    <property type="nucleotide sequence ID" value="NZ_JAROCF010000001.1"/>
</dbReference>
<keyword evidence="2 5" id="KW-0328">Glycosyltransferase</keyword>
<dbReference type="GO" id="GO:0016757">
    <property type="term" value="F:glycosyltransferase activity"/>
    <property type="evidence" value="ECO:0007669"/>
    <property type="project" value="UniProtKB-KW"/>
</dbReference>
<reference evidence="5" key="1">
    <citation type="submission" date="2023-06" db="EMBL/GenBank/DDBJ databases">
        <title>MT1 and MT2 Draft Genomes of Novel Species.</title>
        <authorList>
            <person name="Venkateswaran K."/>
        </authorList>
    </citation>
    <scope>NUCLEOTIDE SEQUENCE</scope>
    <source>
        <strain evidence="5">F6_8S_P_1B</strain>
    </source>
</reference>
<dbReference type="Pfam" id="PF00535">
    <property type="entry name" value="Glycos_transf_2"/>
    <property type="match status" value="1"/>
</dbReference>
<sequence>MPSPAITVLVSARDAERTVGLAMRSVLSALPADGRMIVRSDGSTDGTLAAVRAVADPRVRVLADDRWLGTAASGNVLLDQVETPLVSRMDADDISLPGRFRAQLGRISAGIDFSFTTGVQWWEGTARVRPQFPHPVSTATAPLLLLLTNPFMHPTMVARTGAVHALGGYRTVASEDFDLYLRAAAAGYQLERLRIPRLVYRRYAAQTTAQPDWWEARSADSRVEEVFGVVAWQALGFVPRWFAWRRDGFPLGEAPAGVLEDIERFRDLALRLAPDERRPLIERLHRMELRARGIEARA</sequence>
<dbReference type="InterPro" id="IPR050834">
    <property type="entry name" value="Glycosyltransf_2"/>
</dbReference>
<feature type="domain" description="Glycosyltransferase 2-like" evidence="4">
    <location>
        <begin position="7"/>
        <end position="127"/>
    </location>
</feature>
<accession>A0ABT8KAQ7</accession>
<evidence type="ECO:0000259" key="4">
    <source>
        <dbReference type="Pfam" id="PF00535"/>
    </source>
</evidence>
<name>A0ABT8KAQ7_9MICO</name>
<dbReference type="PANTHER" id="PTHR43685">
    <property type="entry name" value="GLYCOSYLTRANSFERASE"/>
    <property type="match status" value="1"/>
</dbReference>
<keyword evidence="3 5" id="KW-0808">Transferase</keyword>
<dbReference type="Gene3D" id="3.90.550.10">
    <property type="entry name" value="Spore Coat Polysaccharide Biosynthesis Protein SpsA, Chain A"/>
    <property type="match status" value="1"/>
</dbReference>
<proteinExistence type="inferred from homology"/>
<keyword evidence="6" id="KW-1185">Reference proteome</keyword>
<dbReference type="PANTHER" id="PTHR43685:SF5">
    <property type="entry name" value="GLYCOSYLTRANSFERASE EPSE-RELATED"/>
    <property type="match status" value="1"/>
</dbReference>
<protein>
    <submittedName>
        <fullName evidence="5">Glycosyltransferase</fullName>
        <ecNumber evidence="5">2.4.-.-</ecNumber>
    </submittedName>
</protein>
<comment type="similarity">
    <text evidence="1">Belongs to the glycosyltransferase 2 family.</text>
</comment>
<gene>
    <name evidence="5" type="ORF">P5G50_08725</name>
</gene>
<evidence type="ECO:0000313" key="6">
    <source>
        <dbReference type="Proteomes" id="UP001174208"/>
    </source>
</evidence>
<dbReference type="InterPro" id="IPR029044">
    <property type="entry name" value="Nucleotide-diphossugar_trans"/>
</dbReference>